<name>A0A654THK8_MYCTX</name>
<evidence type="ECO:0000313" key="8">
    <source>
        <dbReference type="Proteomes" id="UP000044938"/>
    </source>
</evidence>
<sequence length="270" mass="30083">MLHRAFHIGQHHPGVVGQLVAHRPGGKCQPLHRLNKGTRPVRIHGQRPQCRRGDRDHVGPVVSAAGASCGVISGDLAQRGHQHRHALAFIGVLLVPENVVALAGDDQQPGHVLRALAVAAHPEQIGQHARRADRPGARSGFGRRRQHRHRYHLGMRTLRWAHPDIFCCNGFQRICGRTGRQYIAEAADHRRVTTALGNGEQSHAYPGGRQHPGMVGGRRRELRQLLAHPLPRHRLDTHCQIGQLCRRKCRSDKSFPADSAFDQQRRDIGQ</sequence>
<dbReference type="Proteomes" id="UP000048289">
    <property type="component" value="Unassembled WGS sequence"/>
</dbReference>
<dbReference type="EMBL" id="CFOE01000341">
    <property type="protein sequence ID" value="CFE40483.1"/>
    <property type="molecule type" value="Genomic_DNA"/>
</dbReference>
<evidence type="ECO:0000313" key="9">
    <source>
        <dbReference type="Proteomes" id="UP000045842"/>
    </source>
</evidence>
<dbReference type="Proteomes" id="UP000049023">
    <property type="component" value="Unassembled WGS sequence"/>
</dbReference>
<dbReference type="Proteomes" id="UP000046680">
    <property type="component" value="Unassembled WGS sequence"/>
</dbReference>
<evidence type="ECO:0000313" key="6">
    <source>
        <dbReference type="EMBL" id="COV81187.1"/>
    </source>
</evidence>
<feature type="region of interest" description="Disordered" evidence="1">
    <location>
        <begin position="124"/>
        <end position="145"/>
    </location>
</feature>
<evidence type="ECO:0000313" key="7">
    <source>
        <dbReference type="EMBL" id="COW94521.1"/>
    </source>
</evidence>
<organism evidence="3 11">
    <name type="scientific">Mycobacterium tuberculosis</name>
    <dbReference type="NCBI Taxonomy" id="1773"/>
    <lineage>
        <taxon>Bacteria</taxon>
        <taxon>Bacillati</taxon>
        <taxon>Actinomycetota</taxon>
        <taxon>Actinomycetes</taxon>
        <taxon>Mycobacteriales</taxon>
        <taxon>Mycobacteriaceae</taxon>
        <taxon>Mycobacterium</taxon>
        <taxon>Mycobacterium tuberculosis complex</taxon>
    </lineage>
</organism>
<dbReference type="EMBL" id="CFOH01000062">
    <property type="protein sequence ID" value="CFE47144.1"/>
    <property type="molecule type" value="Genomic_DNA"/>
</dbReference>
<proteinExistence type="predicted"/>
<evidence type="ECO:0000313" key="5">
    <source>
        <dbReference type="EMBL" id="CKT51936.1"/>
    </source>
</evidence>
<gene>
    <name evidence="4" type="ORF">ERS007657_00462</name>
    <name evidence="6" type="ORF">ERS007679_02502</name>
    <name evidence="2" type="ORF">ERS007681_02527</name>
    <name evidence="3" type="ORF">ERS007688_00645</name>
    <name evidence="7" type="ORF">ERS007720_03608</name>
    <name evidence="5" type="ORF">ERS027661_04467</name>
</gene>
<evidence type="ECO:0000313" key="3">
    <source>
        <dbReference type="EMBL" id="CFE47144.1"/>
    </source>
</evidence>
<dbReference type="EMBL" id="CGCX01000100">
    <property type="protein sequence ID" value="CFR67154.1"/>
    <property type="molecule type" value="Genomic_DNA"/>
</dbReference>
<dbReference type="Proteomes" id="UP000045842">
    <property type="component" value="Unassembled WGS sequence"/>
</dbReference>
<dbReference type="AlphaFoldDB" id="A0A654THK8"/>
<protein>
    <submittedName>
        <fullName evidence="3">Uncharacterized protein</fullName>
    </submittedName>
</protein>
<evidence type="ECO:0000313" key="12">
    <source>
        <dbReference type="Proteomes" id="UP000048289"/>
    </source>
</evidence>
<accession>A0A654THK8</accession>
<evidence type="ECO:0000313" key="2">
    <source>
        <dbReference type="EMBL" id="CFE40483.1"/>
    </source>
</evidence>
<evidence type="ECO:0000313" key="13">
    <source>
        <dbReference type="Proteomes" id="UP000049023"/>
    </source>
</evidence>
<dbReference type="Proteomes" id="UP000046947">
    <property type="component" value="Unassembled WGS sequence"/>
</dbReference>
<dbReference type="EMBL" id="CSAD01000351">
    <property type="protein sequence ID" value="COV81187.1"/>
    <property type="molecule type" value="Genomic_DNA"/>
</dbReference>
<evidence type="ECO:0000256" key="1">
    <source>
        <dbReference type="SAM" id="MobiDB-lite"/>
    </source>
</evidence>
<evidence type="ECO:0000313" key="11">
    <source>
        <dbReference type="Proteomes" id="UP000046947"/>
    </source>
</evidence>
<reference evidence="8 9" key="1">
    <citation type="submission" date="2015-03" db="EMBL/GenBank/DDBJ databases">
        <authorList>
            <consortium name="Pathogen Informatics"/>
        </authorList>
    </citation>
    <scope>NUCLEOTIDE SEQUENCE [LARGE SCALE GENOMIC DNA]</scope>
    <source>
        <strain evidence="5 13">Bir 187</strain>
        <strain evidence="4 10">C09601061</strain>
        <strain evidence="6 9">G09801536</strain>
        <strain evidence="2 12">G09901357</strain>
        <strain evidence="3 11">H09601792</strain>
        <strain evidence="7 8">M09401471</strain>
    </source>
</reference>
<dbReference type="Proteomes" id="UP000044938">
    <property type="component" value="Unassembled WGS sequence"/>
</dbReference>
<evidence type="ECO:0000313" key="4">
    <source>
        <dbReference type="EMBL" id="CFR67154.1"/>
    </source>
</evidence>
<dbReference type="EMBL" id="CSAJ01000601">
    <property type="protein sequence ID" value="COW94521.1"/>
    <property type="molecule type" value="Genomic_DNA"/>
</dbReference>
<dbReference type="EMBL" id="CNFU01001538">
    <property type="protein sequence ID" value="CKT51936.1"/>
    <property type="molecule type" value="Genomic_DNA"/>
</dbReference>
<evidence type="ECO:0000313" key="10">
    <source>
        <dbReference type="Proteomes" id="UP000046680"/>
    </source>
</evidence>